<evidence type="ECO:0000313" key="7">
    <source>
        <dbReference type="Proteomes" id="UP000223968"/>
    </source>
</evidence>
<evidence type="ECO:0000256" key="3">
    <source>
        <dbReference type="ARBA" id="ARBA00023180"/>
    </source>
</evidence>
<evidence type="ECO:0000256" key="1">
    <source>
        <dbReference type="ARBA" id="ARBA00005336"/>
    </source>
</evidence>
<dbReference type="InterPro" id="IPR036962">
    <property type="entry name" value="Glyco_hydro_3_N_sf"/>
</dbReference>
<evidence type="ECO:0000259" key="5">
    <source>
        <dbReference type="PROSITE" id="PS51186"/>
    </source>
</evidence>
<dbReference type="GO" id="GO:0005975">
    <property type="term" value="P:carbohydrate metabolic process"/>
    <property type="evidence" value="ECO:0007669"/>
    <property type="project" value="InterPro"/>
</dbReference>
<dbReference type="Pfam" id="PF00933">
    <property type="entry name" value="Glyco_hydro_3"/>
    <property type="match status" value="1"/>
</dbReference>
<dbReference type="GO" id="GO:0016747">
    <property type="term" value="F:acyltransferase activity, transferring groups other than amino-acyl groups"/>
    <property type="evidence" value="ECO:0007669"/>
    <property type="project" value="InterPro"/>
</dbReference>
<dbReference type="PANTHER" id="PTHR30480">
    <property type="entry name" value="BETA-HEXOSAMINIDASE-RELATED"/>
    <property type="match status" value="1"/>
</dbReference>
<keyword evidence="2" id="KW-0378">Hydrolase</keyword>
<dbReference type="PROSITE" id="PS51186">
    <property type="entry name" value="GNAT"/>
    <property type="match status" value="2"/>
</dbReference>
<name>A0A2B7XG53_9EURO</name>
<evidence type="ECO:0000313" key="6">
    <source>
        <dbReference type="EMBL" id="PGH10704.1"/>
    </source>
</evidence>
<dbReference type="Gene3D" id="3.40.630.30">
    <property type="match status" value="2"/>
</dbReference>
<dbReference type="GO" id="GO:0009254">
    <property type="term" value="P:peptidoglycan turnover"/>
    <property type="evidence" value="ECO:0007669"/>
    <property type="project" value="TreeGrafter"/>
</dbReference>
<keyword evidence="7" id="KW-1185">Reference proteome</keyword>
<dbReference type="InterPro" id="IPR016181">
    <property type="entry name" value="Acyl_CoA_acyltransferase"/>
</dbReference>
<sequence length="682" mass="74771">MDDGQLQRQLGQLFIVGFDGLTADDNIKTLIRAPYYIGGVVLSRRNIATTDQVVALVHDLQRTAKDAGHARPLFICASQDNGLGSTIEPPVAPSLPDLTSVRATGSAGVAYRVASATGRLLGTLGINMNFTDVCNITSKASKAAEAERALSGDELGHLSAATLKGLRSEGIVPCIKSFTGCDYTCRDSQVAIPADSKSKKMLETHDLIPYRRAFAQNVEAVMIPHVVVPCLDDSLPVSFSRRAVNILREKLQYKGLMISDCLDPEASAANGAVASFLAGNHCIIMSDTFTAQIEAFRRVLDACDAGEIPLDQILKSFALVNRLKDQFLDWESMLKIHPVNELNLDFQADTLLLETGKPELCTGPSQIPIEPFDPSEDMTQLIKLWHSLLPQYAVPAYRLSDLLTRPNGAHFRVRRGPTLIGFVATYLNEDRPTTYISALLVDPAHQSQGIGTALIRHAQAYLRTASTARTVTIGSSFPRFWPGVPLDIPTHCQSFFTNRGFCNAPGPTARDYFVDLAKYEAPSAALERAAAAGVTFMPWRKDQYDECMTRQKEMFGGDDVWIGAYERLATSEQYHQAMVAVDTSGKQVGWTLMLEPGIGLISDLAFPPLLGEKTGQIGCVGVHSDARNKGVGLALVAHAAVDLKRRGMERIFVDWVTLVNWYEKTGFEVWREYRTMTLNELD</sequence>
<dbReference type="AlphaFoldDB" id="A0A2B7XG53"/>
<comment type="caution">
    <text evidence="6">The sequence shown here is derived from an EMBL/GenBank/DDBJ whole genome shotgun (WGS) entry which is preliminary data.</text>
</comment>
<dbReference type="PANTHER" id="PTHR30480:SF16">
    <property type="entry name" value="GLYCOSIDE HYDROLASE FAMILY 3 DOMAIN PROTEIN"/>
    <property type="match status" value="1"/>
</dbReference>
<organism evidence="6 7">
    <name type="scientific">Helicocarpus griseus UAMH5409</name>
    <dbReference type="NCBI Taxonomy" id="1447875"/>
    <lineage>
        <taxon>Eukaryota</taxon>
        <taxon>Fungi</taxon>
        <taxon>Dikarya</taxon>
        <taxon>Ascomycota</taxon>
        <taxon>Pezizomycotina</taxon>
        <taxon>Eurotiomycetes</taxon>
        <taxon>Eurotiomycetidae</taxon>
        <taxon>Onygenales</taxon>
        <taxon>Ajellomycetaceae</taxon>
        <taxon>Helicocarpus</taxon>
    </lineage>
</organism>
<dbReference type="GO" id="GO:0004553">
    <property type="term" value="F:hydrolase activity, hydrolyzing O-glycosyl compounds"/>
    <property type="evidence" value="ECO:0007669"/>
    <property type="project" value="InterPro"/>
</dbReference>
<evidence type="ECO:0000256" key="2">
    <source>
        <dbReference type="ARBA" id="ARBA00022801"/>
    </source>
</evidence>
<gene>
    <name evidence="6" type="ORF">AJ79_05295</name>
</gene>
<dbReference type="Pfam" id="PF00583">
    <property type="entry name" value="Acetyltransf_1"/>
    <property type="match status" value="2"/>
</dbReference>
<reference evidence="6 7" key="1">
    <citation type="submission" date="2017-10" db="EMBL/GenBank/DDBJ databases">
        <title>Comparative genomics in systemic dimorphic fungi from Ajellomycetaceae.</title>
        <authorList>
            <person name="Munoz J.F."/>
            <person name="Mcewen J.G."/>
            <person name="Clay O.K."/>
            <person name="Cuomo C.A."/>
        </authorList>
    </citation>
    <scope>NUCLEOTIDE SEQUENCE [LARGE SCALE GENOMIC DNA]</scope>
    <source>
        <strain evidence="6 7">UAMH5409</strain>
    </source>
</reference>
<dbReference type="Gene3D" id="3.20.20.300">
    <property type="entry name" value="Glycoside hydrolase, family 3, N-terminal domain"/>
    <property type="match status" value="1"/>
</dbReference>
<keyword evidence="4" id="KW-0326">Glycosidase</keyword>
<accession>A0A2B7XG53</accession>
<dbReference type="Proteomes" id="UP000223968">
    <property type="component" value="Unassembled WGS sequence"/>
</dbReference>
<comment type="similarity">
    <text evidence="1">Belongs to the glycosyl hydrolase 3 family.</text>
</comment>
<dbReference type="STRING" id="1447875.A0A2B7XG53"/>
<feature type="domain" description="N-acetyltransferase" evidence="5">
    <location>
        <begin position="534"/>
        <end position="682"/>
    </location>
</feature>
<protein>
    <recommendedName>
        <fullName evidence="5">N-acetyltransferase domain-containing protein</fullName>
    </recommendedName>
</protein>
<dbReference type="InterPro" id="IPR017853">
    <property type="entry name" value="GH"/>
</dbReference>
<dbReference type="InterPro" id="IPR001764">
    <property type="entry name" value="Glyco_hydro_3_N"/>
</dbReference>
<evidence type="ECO:0000256" key="4">
    <source>
        <dbReference type="ARBA" id="ARBA00023295"/>
    </source>
</evidence>
<dbReference type="InterPro" id="IPR000182">
    <property type="entry name" value="GNAT_dom"/>
</dbReference>
<dbReference type="SUPFAM" id="SSF55729">
    <property type="entry name" value="Acyl-CoA N-acyltransferases (Nat)"/>
    <property type="match status" value="2"/>
</dbReference>
<feature type="domain" description="N-acetyltransferase" evidence="5">
    <location>
        <begin position="367"/>
        <end position="525"/>
    </location>
</feature>
<dbReference type="InterPro" id="IPR050226">
    <property type="entry name" value="NagZ_Beta-hexosaminidase"/>
</dbReference>
<dbReference type="CDD" id="cd04301">
    <property type="entry name" value="NAT_SF"/>
    <property type="match status" value="2"/>
</dbReference>
<dbReference type="EMBL" id="PDNB01000083">
    <property type="protein sequence ID" value="PGH10704.1"/>
    <property type="molecule type" value="Genomic_DNA"/>
</dbReference>
<keyword evidence="3" id="KW-0325">Glycoprotein</keyword>
<proteinExistence type="inferred from homology"/>
<dbReference type="SUPFAM" id="SSF51445">
    <property type="entry name" value="(Trans)glycosidases"/>
    <property type="match status" value="1"/>
</dbReference>
<dbReference type="OrthoDB" id="47059at2759"/>